<sequence length="500" mass="55867">MEFLPETLDDFDELLPTEVAKCLENNETTEVQNRPAKPHIDDAATLRYLASISPIEYDRVRKEYAKTLGVRPVTLDKLIQAERKGQDRQSIDFEAIDAWPEPVNPAELLTEIRDSIQRFIVCDAEIAITASLWIAMTWFIDVIQIAPLAIITAPEKRCGKSQLLFLLGRMVCRPLMAANISPAALFRAIDAWQPTLLVDEADAFMRENDELRGLINCGHTRESAYIIRVVGENFIPTRFNVWGAKVISGIGHLADTLMDRAVILELRRKLPHEQVERLRHAEPELFSTLSAKLARFAEDYHEQIRTARPHLPEALNDRAQDNWEALLAIADVAAGQWPELARTAALKLAGAEDAQMSRNQELLADIQAIFSSLHTDRIFTVDLITALCLDEAKGWASCNKNQPITAKQIADNLKGYKIQPKDVRIGHQVKKGYSLEEFTDAFNRYLSNKIIPDDIPLSAATTLQANADKACSVADENLQTLHPASASISATQNLGQGFSE</sequence>
<accession>A0A975ML42</accession>
<evidence type="ECO:0000313" key="3">
    <source>
        <dbReference type="Proteomes" id="UP000676649"/>
    </source>
</evidence>
<gene>
    <name evidence="2" type="ORF">KEF85_10535</name>
</gene>
<organism evidence="2 3">
    <name type="scientific">Methylomonas paludis</name>
    <dbReference type="NCBI Taxonomy" id="1173101"/>
    <lineage>
        <taxon>Bacteria</taxon>
        <taxon>Pseudomonadati</taxon>
        <taxon>Pseudomonadota</taxon>
        <taxon>Gammaproteobacteria</taxon>
        <taxon>Methylococcales</taxon>
        <taxon>Methylococcaceae</taxon>
        <taxon>Methylomonas</taxon>
    </lineage>
</organism>
<protein>
    <submittedName>
        <fullName evidence="2">DUF3631 domain-containing protein</fullName>
    </submittedName>
</protein>
<dbReference type="AlphaFoldDB" id="A0A975ML42"/>
<dbReference type="InterPro" id="IPR022081">
    <property type="entry name" value="DUF3631"/>
</dbReference>
<dbReference type="KEGG" id="mpad:KEF85_10535"/>
<keyword evidence="3" id="KW-1185">Reference proteome</keyword>
<dbReference type="EMBL" id="CP073754">
    <property type="protein sequence ID" value="QWF69805.1"/>
    <property type="molecule type" value="Genomic_DNA"/>
</dbReference>
<dbReference type="Proteomes" id="UP000676649">
    <property type="component" value="Chromosome"/>
</dbReference>
<feature type="domain" description="DUF3631" evidence="1">
    <location>
        <begin position="266"/>
        <end position="445"/>
    </location>
</feature>
<reference evidence="2" key="1">
    <citation type="submission" date="2021-04" db="EMBL/GenBank/DDBJ databases">
        <title>Draft genome sequence data of methanotrophic Methylovulum sp. strain S1L and Methylomonas sp. strain S2AM isolated from boreal lake water columns.</title>
        <authorList>
            <person name="Rissanen A.J."/>
            <person name="Mangayil R."/>
            <person name="Svenning M.M."/>
            <person name="Khanongnuch R."/>
        </authorList>
    </citation>
    <scope>NUCLEOTIDE SEQUENCE</scope>
    <source>
        <strain evidence="2">S2AM</strain>
    </source>
</reference>
<evidence type="ECO:0000313" key="2">
    <source>
        <dbReference type="EMBL" id="QWF69805.1"/>
    </source>
</evidence>
<name>A0A975ML42_9GAMM</name>
<dbReference type="RefSeq" id="WP_215580297.1">
    <property type="nucleotide sequence ID" value="NZ_CP073754.1"/>
</dbReference>
<evidence type="ECO:0000259" key="1">
    <source>
        <dbReference type="Pfam" id="PF12307"/>
    </source>
</evidence>
<dbReference type="Pfam" id="PF12307">
    <property type="entry name" value="DUF3631"/>
    <property type="match status" value="1"/>
</dbReference>
<proteinExistence type="predicted"/>